<accession>A0ACB8QK76</accession>
<reference evidence="1" key="1">
    <citation type="submission" date="2021-02" db="EMBL/GenBank/DDBJ databases">
        <authorList>
            <consortium name="DOE Joint Genome Institute"/>
            <person name="Ahrendt S."/>
            <person name="Looney B.P."/>
            <person name="Miyauchi S."/>
            <person name="Morin E."/>
            <person name="Drula E."/>
            <person name="Courty P.E."/>
            <person name="Chicoki N."/>
            <person name="Fauchery L."/>
            <person name="Kohler A."/>
            <person name="Kuo A."/>
            <person name="Labutti K."/>
            <person name="Pangilinan J."/>
            <person name="Lipzen A."/>
            <person name="Riley R."/>
            <person name="Andreopoulos W."/>
            <person name="He G."/>
            <person name="Johnson J."/>
            <person name="Barry K.W."/>
            <person name="Grigoriev I.V."/>
            <person name="Nagy L."/>
            <person name="Hibbett D."/>
            <person name="Henrissat B."/>
            <person name="Matheny P.B."/>
            <person name="Labbe J."/>
            <person name="Martin F."/>
        </authorList>
    </citation>
    <scope>NUCLEOTIDE SEQUENCE</scope>
    <source>
        <strain evidence="1">EC-137</strain>
    </source>
</reference>
<protein>
    <submittedName>
        <fullName evidence="1">Uncharacterized protein</fullName>
    </submittedName>
</protein>
<gene>
    <name evidence="1" type="ORF">K488DRAFT_86262</name>
</gene>
<comment type="caution">
    <text evidence="1">The sequence shown here is derived from an EMBL/GenBank/DDBJ whole genome shotgun (WGS) entry which is preliminary data.</text>
</comment>
<evidence type="ECO:0000313" key="1">
    <source>
        <dbReference type="EMBL" id="KAI0031998.1"/>
    </source>
</evidence>
<dbReference type="EMBL" id="MU273560">
    <property type="protein sequence ID" value="KAI0031998.1"/>
    <property type="molecule type" value="Genomic_DNA"/>
</dbReference>
<evidence type="ECO:0000313" key="2">
    <source>
        <dbReference type="Proteomes" id="UP000814128"/>
    </source>
</evidence>
<name>A0ACB8QK76_9AGAM</name>
<dbReference type="Proteomes" id="UP000814128">
    <property type="component" value="Unassembled WGS sequence"/>
</dbReference>
<reference evidence="1" key="2">
    <citation type="journal article" date="2022" name="New Phytol.">
        <title>Evolutionary transition to the ectomycorrhizal habit in the genomes of a hyperdiverse lineage of mushroom-forming fungi.</title>
        <authorList>
            <person name="Looney B."/>
            <person name="Miyauchi S."/>
            <person name="Morin E."/>
            <person name="Drula E."/>
            <person name="Courty P.E."/>
            <person name="Kohler A."/>
            <person name="Kuo A."/>
            <person name="LaButti K."/>
            <person name="Pangilinan J."/>
            <person name="Lipzen A."/>
            <person name="Riley R."/>
            <person name="Andreopoulos W."/>
            <person name="He G."/>
            <person name="Johnson J."/>
            <person name="Nolan M."/>
            <person name="Tritt A."/>
            <person name="Barry K.W."/>
            <person name="Grigoriev I.V."/>
            <person name="Nagy L.G."/>
            <person name="Hibbett D."/>
            <person name="Henrissat B."/>
            <person name="Matheny P.B."/>
            <person name="Labbe J."/>
            <person name="Martin F.M."/>
        </authorList>
    </citation>
    <scope>NUCLEOTIDE SEQUENCE</scope>
    <source>
        <strain evidence="1">EC-137</strain>
    </source>
</reference>
<keyword evidence="2" id="KW-1185">Reference proteome</keyword>
<organism evidence="1 2">
    <name type="scientific">Vararia minispora EC-137</name>
    <dbReference type="NCBI Taxonomy" id="1314806"/>
    <lineage>
        <taxon>Eukaryota</taxon>
        <taxon>Fungi</taxon>
        <taxon>Dikarya</taxon>
        <taxon>Basidiomycota</taxon>
        <taxon>Agaricomycotina</taxon>
        <taxon>Agaricomycetes</taxon>
        <taxon>Russulales</taxon>
        <taxon>Lachnocladiaceae</taxon>
        <taxon>Vararia</taxon>
    </lineage>
</organism>
<sequence length="828" mass="93168">MQRDPVAELEEGRLGLNGSGAGQSVVDQRAQEKSHSPEHPAAERPSSSKEQKRRHDWPERVERRVADKQREEHAEQPTQEPAFTDPTDSLWSLYLAEADKEDAVLVESWKGDTDGILIFTGLFAATVATLVTQTYQLLSPPVSSDTATDILLQISQQISGLANGTRLPAYSSTPVTFNPPFYAIWVNALWFLSLSLSLASALMATLMQQWTRRYLRAAQHRSIPHLRGPIHVALRLGTQRFGLDRVVGVIVALLHLAVYLFFAGLLGLLFNLNTTVAHTILAVTIVLVLFYVLATILPLIFVEAPYDTPVTPPLQHFCRLAILKPLERMFRALWYFYLDLSYQPFDEDIIWGVYKRMQRSYLRLSRPREANLHARRGHFMVKGGGIYAMQQALKNVDESWELHRFLDAFLSSFQRRAPFGDNKIVLKYLFDVEVIAHKITDLILSCRSDSFNKADVEPSAVRVSRMRTVLSFFRQDEIKLYLETNRVLSKCFFATSYLCADENPFILFSGRILVAHVQLHPSGFFSSLQTRRYAKIAEDDIFGWDAEPSTERPRGPLDAFLDYTRAILHFASFENSNNPVPAYRTFWEPLLHEMKDAAISSLREDPVPISGATFCALLDDAGLGDLLYPSSRPTPGFLASWKRPDCTRSFAKYPVLVDALRAVAEACLPLPPKSLHSDPEPQPESEADYLWTPAQELPISATETEEAPAPLVTGASVLFGPLTWHQRPVDEFRTLMRAWEHAEQRFEPFAAVNGHAFELLHDCPVGDGHARIRFVDMASAERFVEVWTRHPPAGYGSVVARIWDGGGEVPGRENEDRPGNEKGGGGDE</sequence>
<proteinExistence type="predicted"/>